<evidence type="ECO:0000313" key="6">
    <source>
        <dbReference type="Proteomes" id="UP000676917"/>
    </source>
</evidence>
<feature type="domain" description="Helix-hairpin-helix DNA-binding motif class 1" evidence="3">
    <location>
        <begin position="377"/>
        <end position="396"/>
    </location>
</feature>
<feature type="region of interest" description="Disordered" evidence="1">
    <location>
        <begin position="299"/>
        <end position="343"/>
    </location>
</feature>
<keyword evidence="2" id="KW-0732">Signal</keyword>
<dbReference type="EMBL" id="BORP01000002">
    <property type="protein sequence ID" value="GIO27055.1"/>
    <property type="molecule type" value="Genomic_DNA"/>
</dbReference>
<gene>
    <name evidence="5" type="ORF">J43TS3_16660</name>
</gene>
<feature type="compositionally biased region" description="Low complexity" evidence="1">
    <location>
        <begin position="312"/>
        <end position="341"/>
    </location>
</feature>
<dbReference type="SUPFAM" id="SSF56281">
    <property type="entry name" value="Metallo-hydrolase/oxidoreductase"/>
    <property type="match status" value="1"/>
</dbReference>
<evidence type="ECO:0000259" key="3">
    <source>
        <dbReference type="SMART" id="SM00278"/>
    </source>
</evidence>
<dbReference type="RefSeq" id="WP_212920535.1">
    <property type="nucleotide sequence ID" value="NZ_BORP01000002.1"/>
</dbReference>
<dbReference type="SMART" id="SM00849">
    <property type="entry name" value="Lactamase_B"/>
    <property type="match status" value="1"/>
</dbReference>
<accession>A0A920C5S9</accession>
<reference evidence="5" key="1">
    <citation type="submission" date="2021-03" db="EMBL/GenBank/DDBJ databases">
        <title>Antimicrobial resistance genes in bacteria isolated from Japanese honey, and their potential for conferring macrolide and lincosamide resistance in the American foulbrood pathogen Paenibacillus larvae.</title>
        <authorList>
            <person name="Okamoto M."/>
            <person name="Kumagai M."/>
            <person name="Kanamori H."/>
            <person name="Takamatsu D."/>
        </authorList>
    </citation>
    <scope>NUCLEOTIDE SEQUENCE</scope>
    <source>
        <strain evidence="5">J43TS3</strain>
    </source>
</reference>
<feature type="signal peptide" evidence="2">
    <location>
        <begin position="1"/>
        <end position="23"/>
    </location>
</feature>
<dbReference type="Gene3D" id="3.60.15.10">
    <property type="entry name" value="Ribonuclease Z/Hydroxyacylglutathione hydrolase-like"/>
    <property type="match status" value="1"/>
</dbReference>
<name>A0A920C5S9_9BACI</name>
<dbReference type="CDD" id="cd07731">
    <property type="entry name" value="ComA-like_MBL-fold"/>
    <property type="match status" value="1"/>
</dbReference>
<proteinExistence type="predicted"/>
<evidence type="ECO:0000256" key="1">
    <source>
        <dbReference type="SAM" id="MobiDB-lite"/>
    </source>
</evidence>
<keyword evidence="6" id="KW-1185">Reference proteome</keyword>
<dbReference type="Pfam" id="PF12836">
    <property type="entry name" value="HHH_3"/>
    <property type="match status" value="1"/>
</dbReference>
<dbReference type="PANTHER" id="PTHR30619:SF7">
    <property type="entry name" value="BETA-LACTAMASE DOMAIN PROTEIN"/>
    <property type="match status" value="1"/>
</dbReference>
<dbReference type="SUPFAM" id="SSF47781">
    <property type="entry name" value="RuvA domain 2-like"/>
    <property type="match status" value="1"/>
</dbReference>
<dbReference type="InterPro" id="IPR003583">
    <property type="entry name" value="Hlx-hairpin-Hlx_DNA-bd_motif"/>
</dbReference>
<feature type="chain" id="PRO_5039028551" evidence="2">
    <location>
        <begin position="24"/>
        <end position="402"/>
    </location>
</feature>
<feature type="domain" description="Metallo-beta-lactamase" evidence="4">
    <location>
        <begin position="61"/>
        <end position="251"/>
    </location>
</feature>
<protein>
    <submittedName>
        <fullName evidence="5">Competence protein ComEC</fullName>
    </submittedName>
</protein>
<sequence length="402" mass="43469">MYKRLILPVLMTILLVACGQSMDQEINADDSHSNTGTTKQEEEMEKDNLSELKVHFLDVGQADATFFQFGTHAILFDTGDWSGNEVVDYITSLGVSKIDLVIGSHPDADHIGQLANVMQSFKVEEVWLSGNESTSQTFQRGLEAILASDAEYAEPRSGEHYRIGSMDIKILNPKSITGASNEESIAMLLTYGNIKFILTGDADQNAEQQMMKLGIDLDADIMKLGHHGSNTSSSPSFIQAVSPEVAIYSAGAENSYGHPHAEVVSRIQKAGIDLYGTDVHGTIVVTTDGINYKIDTKKQGTIKPKSTEHRASSPSTSVSSSSRKKSGGSSSNNKQSTSSGSCIDINTASNEEVERIKHIGPELAQDLINLRPFSSVSDLTRIKGIGPARIKDIEEEGLACVK</sequence>
<dbReference type="PANTHER" id="PTHR30619">
    <property type="entry name" value="DNA INTERNALIZATION/COMPETENCE PROTEIN COMEC/REC2"/>
    <property type="match status" value="1"/>
</dbReference>
<feature type="region of interest" description="Disordered" evidence="1">
    <location>
        <begin position="26"/>
        <end position="45"/>
    </location>
</feature>
<evidence type="ECO:0000256" key="2">
    <source>
        <dbReference type="SAM" id="SignalP"/>
    </source>
</evidence>
<dbReference type="AlphaFoldDB" id="A0A920C5S9"/>
<dbReference type="Pfam" id="PF00753">
    <property type="entry name" value="Lactamase_B"/>
    <property type="match status" value="1"/>
</dbReference>
<evidence type="ECO:0000313" key="5">
    <source>
        <dbReference type="EMBL" id="GIO27055.1"/>
    </source>
</evidence>
<dbReference type="InterPro" id="IPR035681">
    <property type="entry name" value="ComA-like_MBL"/>
</dbReference>
<dbReference type="GO" id="GO:0006281">
    <property type="term" value="P:DNA repair"/>
    <property type="evidence" value="ECO:0007669"/>
    <property type="project" value="InterPro"/>
</dbReference>
<dbReference type="InterPro" id="IPR001279">
    <property type="entry name" value="Metallo-B-lactamas"/>
</dbReference>
<dbReference type="SMART" id="SM00278">
    <property type="entry name" value="HhH1"/>
    <property type="match status" value="2"/>
</dbReference>
<dbReference type="InterPro" id="IPR052159">
    <property type="entry name" value="Competence_DNA_uptake"/>
</dbReference>
<evidence type="ECO:0000259" key="4">
    <source>
        <dbReference type="SMART" id="SM00849"/>
    </source>
</evidence>
<comment type="caution">
    <text evidence="5">The sequence shown here is derived from an EMBL/GenBank/DDBJ whole genome shotgun (WGS) entry which is preliminary data.</text>
</comment>
<dbReference type="InterPro" id="IPR036866">
    <property type="entry name" value="RibonucZ/Hydroxyglut_hydro"/>
</dbReference>
<dbReference type="GO" id="GO:0003677">
    <property type="term" value="F:DNA binding"/>
    <property type="evidence" value="ECO:0007669"/>
    <property type="project" value="InterPro"/>
</dbReference>
<dbReference type="Gene3D" id="1.10.150.320">
    <property type="entry name" value="Photosystem II 12 kDa extrinsic protein"/>
    <property type="match status" value="1"/>
</dbReference>
<organism evidence="5 6">
    <name type="scientific">Ornithinibacillus bavariensis</name>
    <dbReference type="NCBI Taxonomy" id="545502"/>
    <lineage>
        <taxon>Bacteria</taxon>
        <taxon>Bacillati</taxon>
        <taxon>Bacillota</taxon>
        <taxon>Bacilli</taxon>
        <taxon>Bacillales</taxon>
        <taxon>Bacillaceae</taxon>
        <taxon>Ornithinibacillus</taxon>
    </lineage>
</organism>
<feature type="domain" description="Helix-hairpin-helix DNA-binding motif class 1" evidence="3">
    <location>
        <begin position="351"/>
        <end position="370"/>
    </location>
</feature>
<dbReference type="InterPro" id="IPR010994">
    <property type="entry name" value="RuvA_2-like"/>
</dbReference>
<dbReference type="Proteomes" id="UP000676917">
    <property type="component" value="Unassembled WGS sequence"/>
</dbReference>
<dbReference type="PROSITE" id="PS51257">
    <property type="entry name" value="PROKAR_LIPOPROTEIN"/>
    <property type="match status" value="1"/>
</dbReference>